<reference evidence="1" key="1">
    <citation type="submission" date="2018-05" db="EMBL/GenBank/DDBJ databases">
        <authorList>
            <person name="Lanie J.A."/>
            <person name="Ng W.-L."/>
            <person name="Kazmierczak K.M."/>
            <person name="Andrzejewski T.M."/>
            <person name="Davidsen T.M."/>
            <person name="Wayne K.J."/>
            <person name="Tettelin H."/>
            <person name="Glass J.I."/>
            <person name="Rusch D."/>
            <person name="Podicherti R."/>
            <person name="Tsui H.-C.T."/>
            <person name="Winkler M.E."/>
        </authorList>
    </citation>
    <scope>NUCLEOTIDE SEQUENCE</scope>
</reference>
<sequence length="59" mass="6456">MLSIVGSNVYGDLLIITIKESDLPFDLPPSNYDNSSSKIPIRLDETDNLASCIIIQVTC</sequence>
<dbReference type="AlphaFoldDB" id="A0A382LHN1"/>
<protein>
    <submittedName>
        <fullName evidence="1">Uncharacterized protein</fullName>
    </submittedName>
</protein>
<accession>A0A382LHN1</accession>
<proteinExistence type="predicted"/>
<name>A0A382LHN1_9ZZZZ</name>
<dbReference type="EMBL" id="UINC01087149">
    <property type="protein sequence ID" value="SVC36278.1"/>
    <property type="molecule type" value="Genomic_DNA"/>
</dbReference>
<evidence type="ECO:0000313" key="1">
    <source>
        <dbReference type="EMBL" id="SVC36278.1"/>
    </source>
</evidence>
<gene>
    <name evidence="1" type="ORF">METZ01_LOCUS289132</name>
</gene>
<organism evidence="1">
    <name type="scientific">marine metagenome</name>
    <dbReference type="NCBI Taxonomy" id="408172"/>
    <lineage>
        <taxon>unclassified sequences</taxon>
        <taxon>metagenomes</taxon>
        <taxon>ecological metagenomes</taxon>
    </lineage>
</organism>